<evidence type="ECO:0000256" key="5">
    <source>
        <dbReference type="ARBA" id="ARBA00012483"/>
    </source>
</evidence>
<gene>
    <name evidence="21" type="ORF">WICANDRAFT_79231</name>
</gene>
<dbReference type="GO" id="GO:0008270">
    <property type="term" value="F:zinc ion binding"/>
    <property type="evidence" value="ECO:0007669"/>
    <property type="project" value="UniProtKB-KW"/>
</dbReference>
<keyword evidence="10" id="KW-0479">Metal-binding</keyword>
<keyword evidence="13" id="KW-0862">Zinc</keyword>
<keyword evidence="16" id="KW-0472">Membrane</keyword>
<dbReference type="SMART" id="SM00184">
    <property type="entry name" value="RING"/>
    <property type="match status" value="1"/>
</dbReference>
<dbReference type="SUPFAM" id="SSF57850">
    <property type="entry name" value="RING/U-box"/>
    <property type="match status" value="1"/>
</dbReference>
<evidence type="ECO:0000259" key="20">
    <source>
        <dbReference type="PROSITE" id="PS50089"/>
    </source>
</evidence>
<name>A0A1E3P007_WICAA</name>
<dbReference type="GO" id="GO:0016562">
    <property type="term" value="P:protein import into peroxisome matrix, receptor recycling"/>
    <property type="evidence" value="ECO:0007669"/>
    <property type="project" value="EnsemblFungi"/>
</dbReference>
<dbReference type="Pfam" id="PF04757">
    <property type="entry name" value="Pex2_Pex12"/>
    <property type="match status" value="1"/>
</dbReference>
<evidence type="ECO:0000313" key="22">
    <source>
        <dbReference type="Proteomes" id="UP000094112"/>
    </source>
</evidence>
<dbReference type="CDD" id="cd16527">
    <property type="entry name" value="RING-HC_PEX10"/>
    <property type="match status" value="1"/>
</dbReference>
<feature type="domain" description="RING-type" evidence="20">
    <location>
        <begin position="280"/>
        <end position="318"/>
    </location>
</feature>
<dbReference type="PROSITE" id="PS00518">
    <property type="entry name" value="ZF_RING_1"/>
    <property type="match status" value="1"/>
</dbReference>
<dbReference type="GO" id="GO:0061630">
    <property type="term" value="F:ubiquitin protein ligase activity"/>
    <property type="evidence" value="ECO:0007669"/>
    <property type="project" value="UniProtKB-EC"/>
</dbReference>
<organism evidence="21 22">
    <name type="scientific">Wickerhamomyces anomalus (strain ATCC 58044 / CBS 1984 / NCYC 433 / NRRL Y-366-8)</name>
    <name type="common">Yeast</name>
    <name type="synonym">Hansenula anomala</name>
    <dbReference type="NCBI Taxonomy" id="683960"/>
    <lineage>
        <taxon>Eukaryota</taxon>
        <taxon>Fungi</taxon>
        <taxon>Dikarya</taxon>
        <taxon>Ascomycota</taxon>
        <taxon>Saccharomycotina</taxon>
        <taxon>Saccharomycetes</taxon>
        <taxon>Phaffomycetales</taxon>
        <taxon>Wickerhamomycetaceae</taxon>
        <taxon>Wickerhamomyces</taxon>
    </lineage>
</organism>
<keyword evidence="9" id="KW-0812">Transmembrane</keyword>
<evidence type="ECO:0000256" key="9">
    <source>
        <dbReference type="ARBA" id="ARBA00022692"/>
    </source>
</evidence>
<sequence length="330" mass="37877">MEEIIPTRSAKKQPRSERLQILPFADAPSIVRAHQKDSYFESVLRGKIQDAIQIFTGQRFIHTHPEEITVFAKFLYLALTTLLGSRTLGEEYTDLIYVSRNGRQIPKMLRRLGFILSYAIVPYFVSKIIRRQFKNDDDEEGEVGNSWRTKLSKISYSSVMDSLINAHLAIFYLTGSYYQLSKRFFGLRYAFGHKVNKQKEVSNGGYELLGGIIFAQIFFKTIGKINDFLTSSNKNEESEKSIDLSGSQILTKVPEPKDDQNIDLSNPKNLQYIPENSRKCMLCLSYMINPSCAPCGHIFCWSCISDWSREHPECPLCRQALTEQTLLPLR</sequence>
<comment type="pathway">
    <text evidence="3">Protein modification; protein ubiquitination.</text>
</comment>
<dbReference type="InterPro" id="IPR013083">
    <property type="entry name" value="Znf_RING/FYVE/PHD"/>
</dbReference>
<reference evidence="21 22" key="1">
    <citation type="journal article" date="2016" name="Proc. Natl. Acad. Sci. U.S.A.">
        <title>Comparative genomics of biotechnologically important yeasts.</title>
        <authorList>
            <person name="Riley R."/>
            <person name="Haridas S."/>
            <person name="Wolfe K.H."/>
            <person name="Lopes M.R."/>
            <person name="Hittinger C.T."/>
            <person name="Goeker M."/>
            <person name="Salamov A.A."/>
            <person name="Wisecaver J.H."/>
            <person name="Long T.M."/>
            <person name="Calvey C.H."/>
            <person name="Aerts A.L."/>
            <person name="Barry K.W."/>
            <person name="Choi C."/>
            <person name="Clum A."/>
            <person name="Coughlan A.Y."/>
            <person name="Deshpande S."/>
            <person name="Douglass A.P."/>
            <person name="Hanson S.J."/>
            <person name="Klenk H.-P."/>
            <person name="LaButti K.M."/>
            <person name="Lapidus A."/>
            <person name="Lindquist E.A."/>
            <person name="Lipzen A.M."/>
            <person name="Meier-Kolthoff J.P."/>
            <person name="Ohm R.A."/>
            <person name="Otillar R.P."/>
            <person name="Pangilinan J.L."/>
            <person name="Peng Y."/>
            <person name="Rokas A."/>
            <person name="Rosa C.A."/>
            <person name="Scheuner C."/>
            <person name="Sibirny A.A."/>
            <person name="Slot J.C."/>
            <person name="Stielow J.B."/>
            <person name="Sun H."/>
            <person name="Kurtzman C.P."/>
            <person name="Blackwell M."/>
            <person name="Grigoriev I.V."/>
            <person name="Jeffries T.W."/>
        </authorList>
    </citation>
    <scope>NUCLEOTIDE SEQUENCE [LARGE SCALE GENOMIC DNA]</scope>
    <source>
        <strain evidence="22">ATCC 58044 / CBS 1984 / NCYC 433 / NRRL Y-366-8</strain>
    </source>
</reference>
<dbReference type="PROSITE" id="PS50089">
    <property type="entry name" value="ZF_RING_2"/>
    <property type="match status" value="1"/>
</dbReference>
<evidence type="ECO:0000256" key="8">
    <source>
        <dbReference type="ARBA" id="ARBA00022679"/>
    </source>
</evidence>
<keyword evidence="17" id="KW-0576">Peroxisome</keyword>
<evidence type="ECO:0000256" key="2">
    <source>
        <dbReference type="ARBA" id="ARBA00004585"/>
    </source>
</evidence>
<evidence type="ECO:0000256" key="10">
    <source>
        <dbReference type="ARBA" id="ARBA00022723"/>
    </source>
</evidence>
<accession>A0A1E3P007</accession>
<dbReference type="RefSeq" id="XP_019037892.1">
    <property type="nucleotide sequence ID" value="XM_019184858.1"/>
</dbReference>
<evidence type="ECO:0000256" key="16">
    <source>
        <dbReference type="ARBA" id="ARBA00023136"/>
    </source>
</evidence>
<evidence type="ECO:0000256" key="13">
    <source>
        <dbReference type="ARBA" id="ARBA00022833"/>
    </source>
</evidence>
<dbReference type="GO" id="GO:0005778">
    <property type="term" value="C:peroxisomal membrane"/>
    <property type="evidence" value="ECO:0007669"/>
    <property type="project" value="UniProtKB-SubCell"/>
</dbReference>
<comment type="subcellular location">
    <subcellularLocation>
        <location evidence="2">Peroxisome membrane</location>
        <topology evidence="2">Multi-pass membrane protein</topology>
    </subcellularLocation>
</comment>
<proteinExistence type="inferred from homology"/>
<comment type="similarity">
    <text evidence="4">Belongs to the pex2/pex10/pex12 family.</text>
</comment>
<dbReference type="Proteomes" id="UP000094112">
    <property type="component" value="Unassembled WGS sequence"/>
</dbReference>
<evidence type="ECO:0000256" key="11">
    <source>
        <dbReference type="ARBA" id="ARBA00022771"/>
    </source>
</evidence>
<dbReference type="InterPro" id="IPR001841">
    <property type="entry name" value="Znf_RING"/>
</dbReference>
<evidence type="ECO:0000256" key="6">
    <source>
        <dbReference type="ARBA" id="ARBA00022448"/>
    </source>
</evidence>
<evidence type="ECO:0000256" key="17">
    <source>
        <dbReference type="ARBA" id="ARBA00023140"/>
    </source>
</evidence>
<dbReference type="PANTHER" id="PTHR23350">
    <property type="entry name" value="PEROXISOME ASSEMBLY PROTEIN 10"/>
    <property type="match status" value="1"/>
</dbReference>
<dbReference type="EMBL" id="KV454211">
    <property type="protein sequence ID" value="ODQ58685.1"/>
    <property type="molecule type" value="Genomic_DNA"/>
</dbReference>
<dbReference type="GO" id="GO:0006515">
    <property type="term" value="P:protein quality control for misfolded or incompletely synthesized proteins"/>
    <property type="evidence" value="ECO:0007669"/>
    <property type="project" value="EnsemblFungi"/>
</dbReference>
<dbReference type="GO" id="GO:0000151">
    <property type="term" value="C:ubiquitin ligase complex"/>
    <property type="evidence" value="ECO:0007669"/>
    <property type="project" value="EnsemblFungi"/>
</dbReference>
<dbReference type="InterPro" id="IPR025654">
    <property type="entry name" value="PEX2/10"/>
</dbReference>
<dbReference type="GO" id="GO:0043161">
    <property type="term" value="P:proteasome-mediated ubiquitin-dependent protein catabolic process"/>
    <property type="evidence" value="ECO:0007669"/>
    <property type="project" value="EnsemblFungi"/>
</dbReference>
<dbReference type="Gene3D" id="3.30.40.10">
    <property type="entry name" value="Zinc/RING finger domain, C3HC4 (zinc finger)"/>
    <property type="match status" value="1"/>
</dbReference>
<evidence type="ECO:0000256" key="1">
    <source>
        <dbReference type="ARBA" id="ARBA00000900"/>
    </source>
</evidence>
<keyword evidence="7" id="KW-0962">Peroxisome biogenesis</keyword>
<evidence type="ECO:0000256" key="19">
    <source>
        <dbReference type="PROSITE-ProRule" id="PRU00175"/>
    </source>
</evidence>
<keyword evidence="14" id="KW-0653">Protein transport</keyword>
<evidence type="ECO:0000256" key="18">
    <source>
        <dbReference type="ARBA" id="ARBA00041230"/>
    </source>
</evidence>
<evidence type="ECO:0000256" key="7">
    <source>
        <dbReference type="ARBA" id="ARBA00022593"/>
    </source>
</evidence>
<dbReference type="EC" id="2.3.2.27" evidence="5"/>
<dbReference type="GO" id="GO:0044721">
    <property type="term" value="P:protein import into peroxisome matrix, substrate release"/>
    <property type="evidence" value="ECO:0007669"/>
    <property type="project" value="EnsemblFungi"/>
</dbReference>
<dbReference type="PANTHER" id="PTHR23350:SF0">
    <property type="entry name" value="PEROXISOME BIOGENESIS FACTOR 10"/>
    <property type="match status" value="1"/>
</dbReference>
<evidence type="ECO:0000256" key="12">
    <source>
        <dbReference type="ARBA" id="ARBA00022786"/>
    </source>
</evidence>
<dbReference type="Pfam" id="PF13639">
    <property type="entry name" value="zf-RING_2"/>
    <property type="match status" value="1"/>
</dbReference>
<dbReference type="GO" id="GO:1990429">
    <property type="term" value="C:peroxisomal importomer complex"/>
    <property type="evidence" value="ECO:0007669"/>
    <property type="project" value="EnsemblFungi"/>
</dbReference>
<dbReference type="InterPro" id="IPR006845">
    <property type="entry name" value="Pex_N"/>
</dbReference>
<dbReference type="GeneID" id="30202104"/>
<keyword evidence="22" id="KW-1185">Reference proteome</keyword>
<keyword evidence="12" id="KW-0833">Ubl conjugation pathway</keyword>
<dbReference type="STRING" id="683960.A0A1E3P007"/>
<evidence type="ECO:0000256" key="14">
    <source>
        <dbReference type="ARBA" id="ARBA00022927"/>
    </source>
</evidence>
<protein>
    <recommendedName>
        <fullName evidence="5">RING-type E3 ubiquitin transferase</fullName>
        <ecNumber evidence="5">2.3.2.27</ecNumber>
    </recommendedName>
    <alternativeName>
        <fullName evidence="18">Peroxin-10</fullName>
    </alternativeName>
</protein>
<dbReference type="AlphaFoldDB" id="A0A1E3P007"/>
<evidence type="ECO:0000313" key="21">
    <source>
        <dbReference type="EMBL" id="ODQ58685.1"/>
    </source>
</evidence>
<keyword evidence="6" id="KW-0813">Transport</keyword>
<dbReference type="GO" id="GO:0000209">
    <property type="term" value="P:protein polyubiquitination"/>
    <property type="evidence" value="ECO:0007669"/>
    <property type="project" value="EnsemblFungi"/>
</dbReference>
<comment type="catalytic activity">
    <reaction evidence="1">
        <text>S-ubiquitinyl-[E2 ubiquitin-conjugating enzyme]-L-cysteine + [acceptor protein]-L-lysine = [E2 ubiquitin-conjugating enzyme]-L-cysteine + N(6)-ubiquitinyl-[acceptor protein]-L-lysine.</text>
        <dbReference type="EC" id="2.3.2.27"/>
    </reaction>
</comment>
<keyword evidence="11 19" id="KW-0863">Zinc-finger</keyword>
<keyword evidence="8" id="KW-0808">Transferase</keyword>
<evidence type="ECO:0000256" key="3">
    <source>
        <dbReference type="ARBA" id="ARBA00004906"/>
    </source>
</evidence>
<dbReference type="GO" id="GO:0008320">
    <property type="term" value="F:protein transmembrane transporter activity"/>
    <property type="evidence" value="ECO:0007669"/>
    <property type="project" value="EnsemblFungi"/>
</dbReference>
<dbReference type="OrthoDB" id="6270329at2759"/>
<evidence type="ECO:0000256" key="15">
    <source>
        <dbReference type="ARBA" id="ARBA00022989"/>
    </source>
</evidence>
<evidence type="ECO:0000256" key="4">
    <source>
        <dbReference type="ARBA" id="ARBA00008704"/>
    </source>
</evidence>
<keyword evidence="15" id="KW-1133">Transmembrane helix</keyword>
<dbReference type="InterPro" id="IPR017907">
    <property type="entry name" value="Znf_RING_CS"/>
</dbReference>